<evidence type="ECO:0000313" key="3">
    <source>
        <dbReference type="Proteomes" id="UP000703269"/>
    </source>
</evidence>
<dbReference type="OrthoDB" id="2804213at2759"/>
<evidence type="ECO:0000313" key="2">
    <source>
        <dbReference type="EMBL" id="GJE96337.1"/>
    </source>
</evidence>
<name>A0A9P3GIT4_9APHY</name>
<dbReference type="Proteomes" id="UP000703269">
    <property type="component" value="Unassembled WGS sequence"/>
</dbReference>
<reference evidence="2 3" key="1">
    <citation type="submission" date="2021-08" db="EMBL/GenBank/DDBJ databases">
        <title>Draft Genome Sequence of Phanerochaete sordida strain YK-624.</title>
        <authorList>
            <person name="Mori T."/>
            <person name="Dohra H."/>
            <person name="Suzuki T."/>
            <person name="Kawagishi H."/>
            <person name="Hirai H."/>
        </authorList>
    </citation>
    <scope>NUCLEOTIDE SEQUENCE [LARGE SCALE GENOMIC DNA]</scope>
    <source>
        <strain evidence="2 3">YK-624</strain>
    </source>
</reference>
<accession>A0A9P3GIT4</accession>
<organism evidence="2 3">
    <name type="scientific">Phanerochaete sordida</name>
    <dbReference type="NCBI Taxonomy" id="48140"/>
    <lineage>
        <taxon>Eukaryota</taxon>
        <taxon>Fungi</taxon>
        <taxon>Dikarya</taxon>
        <taxon>Basidiomycota</taxon>
        <taxon>Agaricomycotina</taxon>
        <taxon>Agaricomycetes</taxon>
        <taxon>Polyporales</taxon>
        <taxon>Phanerochaetaceae</taxon>
        <taxon>Phanerochaete</taxon>
    </lineage>
</organism>
<dbReference type="AlphaFoldDB" id="A0A9P3GIT4"/>
<feature type="region of interest" description="Disordered" evidence="1">
    <location>
        <begin position="69"/>
        <end position="130"/>
    </location>
</feature>
<evidence type="ECO:0000256" key="1">
    <source>
        <dbReference type="SAM" id="MobiDB-lite"/>
    </source>
</evidence>
<feature type="compositionally biased region" description="Polar residues" evidence="1">
    <location>
        <begin position="117"/>
        <end position="130"/>
    </location>
</feature>
<gene>
    <name evidence="2" type="ORF">PsYK624_125310</name>
</gene>
<dbReference type="EMBL" id="BPQB01000058">
    <property type="protein sequence ID" value="GJE96337.1"/>
    <property type="molecule type" value="Genomic_DNA"/>
</dbReference>
<keyword evidence="3" id="KW-1185">Reference proteome</keyword>
<comment type="caution">
    <text evidence="2">The sequence shown here is derived from an EMBL/GenBank/DDBJ whole genome shotgun (WGS) entry which is preliminary data.</text>
</comment>
<sequence length="130" mass="14072">MRRLKLHSSVATILLRDGTLYFIALLAINAFQAATPKTTSLEGGYINEILEFMPPVLVQRFIMNLRRPDSEEHEAAAGQSGTGSSINFRPPSTFLGNLGEPLDHGSAAELEQHTVNDETGSSGQEASTMI</sequence>
<protein>
    <submittedName>
        <fullName evidence="2">Uncharacterized protein</fullName>
    </submittedName>
</protein>
<proteinExistence type="predicted"/>